<feature type="domain" description="HTH arsR-type" evidence="1">
    <location>
        <begin position="5"/>
        <end position="100"/>
    </location>
</feature>
<name>A0A075FY98_9ARCH</name>
<dbReference type="EMBL" id="KF900471">
    <property type="protein sequence ID" value="AIE96169.1"/>
    <property type="molecule type" value="Genomic_DNA"/>
</dbReference>
<dbReference type="InterPro" id="IPR036388">
    <property type="entry name" value="WH-like_DNA-bd_sf"/>
</dbReference>
<dbReference type="Pfam" id="PF25213">
    <property type="entry name" value="HVO_A0261_N"/>
    <property type="match status" value="1"/>
</dbReference>
<dbReference type="InterPro" id="IPR001845">
    <property type="entry name" value="HTH_ArsR_DNA-bd_dom"/>
</dbReference>
<evidence type="ECO:0000313" key="2">
    <source>
        <dbReference type="EMBL" id="AIE96169.1"/>
    </source>
</evidence>
<dbReference type="InterPro" id="IPR057527">
    <property type="entry name" value="HVO_A0261-like_N"/>
</dbReference>
<reference evidence="2" key="1">
    <citation type="journal article" date="2014" name="Genome Biol. Evol.">
        <title>Pangenome evidence for extensive interdomain horizontal transfer affecting lineage core and shell genes in uncultured planktonic thaumarchaeota and euryarchaeota.</title>
        <authorList>
            <person name="Deschamps P."/>
            <person name="Zivanovic Y."/>
            <person name="Moreira D."/>
            <person name="Rodriguez-Valera F."/>
            <person name="Lopez-Garcia P."/>
        </authorList>
    </citation>
    <scope>NUCLEOTIDE SEQUENCE</scope>
</reference>
<dbReference type="Gene3D" id="1.10.10.10">
    <property type="entry name" value="Winged helix-like DNA-binding domain superfamily/Winged helix DNA-binding domain"/>
    <property type="match status" value="1"/>
</dbReference>
<dbReference type="GO" id="GO:0003700">
    <property type="term" value="F:DNA-binding transcription factor activity"/>
    <property type="evidence" value="ECO:0007669"/>
    <property type="project" value="InterPro"/>
</dbReference>
<evidence type="ECO:0000259" key="1">
    <source>
        <dbReference type="PROSITE" id="PS50987"/>
    </source>
</evidence>
<organism evidence="2">
    <name type="scientific">uncultured marine thaumarchaeote AD1000_73_G07</name>
    <dbReference type="NCBI Taxonomy" id="1455939"/>
    <lineage>
        <taxon>Archaea</taxon>
        <taxon>Nitrososphaerota</taxon>
        <taxon>environmental samples</taxon>
    </lineage>
</organism>
<dbReference type="PROSITE" id="PS50987">
    <property type="entry name" value="HTH_ARSR_2"/>
    <property type="match status" value="1"/>
</dbReference>
<accession>A0A075FY98</accession>
<dbReference type="AlphaFoldDB" id="A0A075FY98"/>
<sequence>MQIILCVEYYNRVAENYLELASTQRLHLLFKLMERSRKRIEPMAKELGATKQEVHRNLVRLENSGLISKDKEGRYTLTTFGRASCLQISTTLFLSQHLDYFEKHDFGDIPHKYIMRSGQLAFGTQIKGITKTLEKWKNIYKNADEYIYEILSEIPGDLFDPLTKKVKAGIKSKYIVSEFASVPQGRKAELKKSGFNKLIEKGLIERKMRKYVKVIIVLNEKEACVCFPNLNGEADLTEMFYGDDYQFHEWCIDYFRDCWSDADLFIESKLKE</sequence>
<protein>
    <submittedName>
        <fullName evidence="2">Transcriptional regulator ArsR family</fullName>
    </submittedName>
</protein>
<dbReference type="InterPro" id="IPR036390">
    <property type="entry name" value="WH_DNA-bd_sf"/>
</dbReference>
<proteinExistence type="predicted"/>
<dbReference type="SUPFAM" id="SSF46785">
    <property type="entry name" value="Winged helix' DNA-binding domain"/>
    <property type="match status" value="1"/>
</dbReference>